<proteinExistence type="predicted"/>
<keyword evidence="4" id="KW-1185">Reference proteome</keyword>
<organism evidence="3 4">
    <name type="scientific">Polycladospora coralii</name>
    <dbReference type="NCBI Taxonomy" id="2771432"/>
    <lineage>
        <taxon>Bacteria</taxon>
        <taxon>Bacillati</taxon>
        <taxon>Bacillota</taxon>
        <taxon>Bacilli</taxon>
        <taxon>Bacillales</taxon>
        <taxon>Thermoactinomycetaceae</taxon>
        <taxon>Polycladospora</taxon>
    </lineage>
</organism>
<evidence type="ECO:0000313" key="3">
    <source>
        <dbReference type="EMBL" id="MBD1371903.1"/>
    </source>
</evidence>
<dbReference type="EMBL" id="JACXAH010000006">
    <property type="protein sequence ID" value="MBD1371903.1"/>
    <property type="molecule type" value="Genomic_DNA"/>
</dbReference>
<sequence length="75" mass="8755">MDTYRVTTKGQVTIPKHVRERLNIGEGDQVTFVEQEGQFIIQKVSIVPIQNPSIRDLYETVKAERDEVFHNLKDR</sequence>
<dbReference type="SUPFAM" id="SSF89447">
    <property type="entry name" value="AbrB/MazE/MraZ-like"/>
    <property type="match status" value="1"/>
</dbReference>
<dbReference type="RefSeq" id="WP_191141749.1">
    <property type="nucleotide sequence ID" value="NZ_JACXAH010000006.1"/>
</dbReference>
<dbReference type="Pfam" id="PF04014">
    <property type="entry name" value="MazE_antitoxin"/>
    <property type="match status" value="1"/>
</dbReference>
<gene>
    <name evidence="3" type="ORF">IC620_05960</name>
</gene>
<dbReference type="Proteomes" id="UP000661691">
    <property type="component" value="Unassembled WGS sequence"/>
</dbReference>
<dbReference type="AlphaFoldDB" id="A0A926N8Z5"/>
<evidence type="ECO:0000256" key="1">
    <source>
        <dbReference type="PROSITE-ProRule" id="PRU01076"/>
    </source>
</evidence>
<name>A0A926N8Z5_9BACL</name>
<dbReference type="Gene3D" id="2.10.260.10">
    <property type="match status" value="1"/>
</dbReference>
<dbReference type="SMART" id="SM00966">
    <property type="entry name" value="SpoVT_AbrB"/>
    <property type="match status" value="1"/>
</dbReference>
<dbReference type="PROSITE" id="PS51740">
    <property type="entry name" value="SPOVT_ABRB"/>
    <property type="match status" value="1"/>
</dbReference>
<dbReference type="GO" id="GO:0003677">
    <property type="term" value="F:DNA binding"/>
    <property type="evidence" value="ECO:0007669"/>
    <property type="project" value="UniProtKB-UniRule"/>
</dbReference>
<comment type="caution">
    <text evidence="3">The sequence shown here is derived from an EMBL/GenBank/DDBJ whole genome shotgun (WGS) entry which is preliminary data.</text>
</comment>
<dbReference type="InterPro" id="IPR037914">
    <property type="entry name" value="SpoVT-AbrB_sf"/>
</dbReference>
<feature type="domain" description="SpoVT-AbrB" evidence="2">
    <location>
        <begin position="1"/>
        <end position="46"/>
    </location>
</feature>
<dbReference type="NCBIfam" id="TIGR01439">
    <property type="entry name" value="lp_hng_hel_AbrB"/>
    <property type="match status" value="1"/>
</dbReference>
<keyword evidence="1 3" id="KW-0238">DNA-binding</keyword>
<evidence type="ECO:0000313" key="4">
    <source>
        <dbReference type="Proteomes" id="UP000661691"/>
    </source>
</evidence>
<accession>A0A926N8Z5</accession>
<evidence type="ECO:0000259" key="2">
    <source>
        <dbReference type="PROSITE" id="PS51740"/>
    </source>
</evidence>
<reference evidence="3" key="1">
    <citation type="submission" date="2020-09" db="EMBL/GenBank/DDBJ databases">
        <title>A novel bacterium of genus Hazenella, isolated from South China Sea.</title>
        <authorList>
            <person name="Huang H."/>
            <person name="Mo K."/>
            <person name="Hu Y."/>
        </authorList>
    </citation>
    <scope>NUCLEOTIDE SEQUENCE</scope>
    <source>
        <strain evidence="3">IB182357</strain>
    </source>
</reference>
<dbReference type="InterPro" id="IPR007159">
    <property type="entry name" value="SpoVT-AbrB_dom"/>
</dbReference>
<protein>
    <submittedName>
        <fullName evidence="3">AbrB/MazE/SpoVT family DNA-binding domain-containing protein</fullName>
    </submittedName>
</protein>